<dbReference type="EMBL" id="CP165727">
    <property type="protein sequence ID" value="XDV68205.1"/>
    <property type="molecule type" value="Genomic_DNA"/>
</dbReference>
<proteinExistence type="predicted"/>
<name>A0AB39YDC5_9ACTN</name>
<organism evidence="1">
    <name type="scientific">Streptomyces sp. R33</name>
    <dbReference type="NCBI Taxonomy" id="3238629"/>
    <lineage>
        <taxon>Bacteria</taxon>
        <taxon>Bacillati</taxon>
        <taxon>Actinomycetota</taxon>
        <taxon>Actinomycetes</taxon>
        <taxon>Kitasatosporales</taxon>
        <taxon>Streptomycetaceae</taxon>
        <taxon>Streptomyces</taxon>
    </lineage>
</organism>
<reference evidence="1" key="1">
    <citation type="submission" date="2024-08" db="EMBL/GenBank/DDBJ databases">
        <authorList>
            <person name="Yu S.T."/>
        </authorList>
    </citation>
    <scope>NUCLEOTIDE SEQUENCE</scope>
    <source>
        <strain evidence="1">R33</strain>
    </source>
</reference>
<dbReference type="AlphaFoldDB" id="A0AB39YDC5"/>
<sequence>MSNVVTIGSRASKLARTQVTEWLTPLVLLAQGAAGILARIRNP</sequence>
<accession>A0AB39YDC5</accession>
<dbReference type="RefSeq" id="WP_267887486.1">
    <property type="nucleotide sequence ID" value="NZ_CP165727.1"/>
</dbReference>
<protein>
    <submittedName>
        <fullName evidence="1">Uncharacterized protein</fullName>
    </submittedName>
</protein>
<evidence type="ECO:0000313" key="1">
    <source>
        <dbReference type="EMBL" id="XDV68205.1"/>
    </source>
</evidence>
<gene>
    <name evidence="1" type="ORF">AB5J51_37380</name>
</gene>